<sequence>MDTARFQCDSSASQAAAGAGCRDGEDARRSTGGQDLIGASRARPILSPRRAGIGVRTDPPATQTLD</sequence>
<name>A0AAV7V5K1_PLEWA</name>
<feature type="region of interest" description="Disordered" evidence="1">
    <location>
        <begin position="1"/>
        <end position="66"/>
    </location>
</feature>
<comment type="caution">
    <text evidence="2">The sequence shown here is derived from an EMBL/GenBank/DDBJ whole genome shotgun (WGS) entry which is preliminary data.</text>
</comment>
<dbReference type="AlphaFoldDB" id="A0AAV7V5K1"/>
<accession>A0AAV7V5K1</accession>
<evidence type="ECO:0000313" key="2">
    <source>
        <dbReference type="EMBL" id="KAJ1196612.1"/>
    </source>
</evidence>
<dbReference type="EMBL" id="JANPWB010000003">
    <property type="protein sequence ID" value="KAJ1196612.1"/>
    <property type="molecule type" value="Genomic_DNA"/>
</dbReference>
<gene>
    <name evidence="2" type="ORF">NDU88_000478</name>
</gene>
<proteinExistence type="predicted"/>
<evidence type="ECO:0000313" key="3">
    <source>
        <dbReference type="Proteomes" id="UP001066276"/>
    </source>
</evidence>
<organism evidence="2 3">
    <name type="scientific">Pleurodeles waltl</name>
    <name type="common">Iberian ribbed newt</name>
    <dbReference type="NCBI Taxonomy" id="8319"/>
    <lineage>
        <taxon>Eukaryota</taxon>
        <taxon>Metazoa</taxon>
        <taxon>Chordata</taxon>
        <taxon>Craniata</taxon>
        <taxon>Vertebrata</taxon>
        <taxon>Euteleostomi</taxon>
        <taxon>Amphibia</taxon>
        <taxon>Batrachia</taxon>
        <taxon>Caudata</taxon>
        <taxon>Salamandroidea</taxon>
        <taxon>Salamandridae</taxon>
        <taxon>Pleurodelinae</taxon>
        <taxon>Pleurodeles</taxon>
    </lineage>
</organism>
<keyword evidence="3" id="KW-1185">Reference proteome</keyword>
<dbReference type="Proteomes" id="UP001066276">
    <property type="component" value="Chromosome 2_1"/>
</dbReference>
<protein>
    <submittedName>
        <fullName evidence="2">Uncharacterized protein</fullName>
    </submittedName>
</protein>
<reference evidence="2" key="1">
    <citation type="journal article" date="2022" name="bioRxiv">
        <title>Sequencing and chromosome-scale assembly of the giantPleurodeles waltlgenome.</title>
        <authorList>
            <person name="Brown T."/>
            <person name="Elewa A."/>
            <person name="Iarovenko S."/>
            <person name="Subramanian E."/>
            <person name="Araus A.J."/>
            <person name="Petzold A."/>
            <person name="Susuki M."/>
            <person name="Suzuki K.-i.T."/>
            <person name="Hayashi T."/>
            <person name="Toyoda A."/>
            <person name="Oliveira C."/>
            <person name="Osipova E."/>
            <person name="Leigh N.D."/>
            <person name="Simon A."/>
            <person name="Yun M.H."/>
        </authorList>
    </citation>
    <scope>NUCLEOTIDE SEQUENCE</scope>
    <source>
        <strain evidence="2">20211129_DDA</strain>
        <tissue evidence="2">Liver</tissue>
    </source>
</reference>
<feature type="compositionally biased region" description="Low complexity" evidence="1">
    <location>
        <begin position="10"/>
        <end position="20"/>
    </location>
</feature>
<evidence type="ECO:0000256" key="1">
    <source>
        <dbReference type="SAM" id="MobiDB-lite"/>
    </source>
</evidence>
<dbReference type="PROSITE" id="PS51257">
    <property type="entry name" value="PROKAR_LIPOPROTEIN"/>
    <property type="match status" value="1"/>
</dbReference>